<feature type="region of interest" description="Disordered" evidence="9">
    <location>
        <begin position="1"/>
        <end position="20"/>
    </location>
</feature>
<dbReference type="GO" id="GO:0006281">
    <property type="term" value="P:DNA repair"/>
    <property type="evidence" value="ECO:0007669"/>
    <property type="project" value="UniProtKB-KW"/>
</dbReference>
<evidence type="ECO:0000256" key="3">
    <source>
        <dbReference type="ARBA" id="ARBA00022763"/>
    </source>
</evidence>
<dbReference type="GO" id="GO:0003682">
    <property type="term" value="F:chromatin binding"/>
    <property type="evidence" value="ECO:0007669"/>
    <property type="project" value="TreeGrafter"/>
</dbReference>
<evidence type="ECO:0000256" key="8">
    <source>
        <dbReference type="ARBA" id="ARBA00029670"/>
    </source>
</evidence>
<dbReference type="PANTHER" id="PTHR46459">
    <property type="entry name" value="E1A-BINDING PROTEIN P400-RELATED"/>
    <property type="match status" value="1"/>
</dbReference>
<dbReference type="GO" id="GO:0006325">
    <property type="term" value="P:chromatin organization"/>
    <property type="evidence" value="ECO:0007669"/>
    <property type="project" value="UniProtKB-KW"/>
</dbReference>
<dbReference type="InterPro" id="IPR001005">
    <property type="entry name" value="SANT/Myb"/>
</dbReference>
<keyword evidence="6" id="KW-0539">Nucleus</keyword>
<evidence type="ECO:0000256" key="7">
    <source>
        <dbReference type="ARBA" id="ARBA00025178"/>
    </source>
</evidence>
<dbReference type="OrthoDB" id="5364245at2759"/>
<evidence type="ECO:0000256" key="4">
    <source>
        <dbReference type="ARBA" id="ARBA00022853"/>
    </source>
</evidence>
<evidence type="ECO:0000256" key="6">
    <source>
        <dbReference type="ARBA" id="ARBA00023242"/>
    </source>
</evidence>
<dbReference type="EMBL" id="MCFI01000009">
    <property type="protein sequence ID" value="ORY82518.1"/>
    <property type="molecule type" value="Genomic_DNA"/>
</dbReference>
<dbReference type="Gene3D" id="1.10.10.60">
    <property type="entry name" value="Homeodomain-like"/>
    <property type="match status" value="1"/>
</dbReference>
<name>A0A1Y2FEZ7_PROLT</name>
<proteinExistence type="inferred from homology"/>
<gene>
    <name evidence="12" type="ORF">BCR37DRAFT_315049</name>
</gene>
<sequence>MRSADGQLNPPPSAKPDLGISTVSSDALQAVLDRRRQLLTQLFFLSTYTDVPLEQEGLDDPDLERFLATNEGHFKQSTLPVPAPRIKGYEVAPLPTLSAAVDLTLWLRAASYQPMHDLMEGANKVVTTEAWLASIQEQKWIKTCKRIEQLKQQNKWSLRQPVKPVIARRKAHHDFMLDEMAWMQTDFREERKWKMAMACEMAYAVKAWHEASDKRSLTISASPVQHLSQPTTEPSLEHPMPDLPIFGPPAPFNDAIPDSPVVPVSKFSCGAVQVKPSKKRKRQVIIPGPPSEHRRKTILTLSVRPPMPPPADRPKSTWTPEMDDALLGYVTEYQHNWDLIANALTPSNMLVAVADRKTSWDCFERWIQIDVRANDALFTGPHARLVQSKVDDLIRAPKTERRKSIVAQPPLFKKQRQFSLFDAMRKVQRKRENTTKPAVPPKKVETKTPPVVPSPAHLSQMKYERDQQIARAFQESKNQQLLAMQQQQQRMAKGPPTPAQIAQLQAARQTHARQQLAQQQHQQAQQQAQNGAVSVALNGSILNGRPVQVSRPSLVGQMPARPGSQGTPFALPNGTTLRIPAGQRLTQEQMAKLLQEARAAKGLSPGQPMSQAAQQVQLQQQQQQQQQLQQQQLAKQQQQQQAQALAQQARSPKPAPKSTEKAR</sequence>
<evidence type="ECO:0000256" key="2">
    <source>
        <dbReference type="ARBA" id="ARBA00008913"/>
    </source>
</evidence>
<comment type="subcellular location">
    <subcellularLocation>
        <location evidence="1">Nucleus</location>
    </subcellularLocation>
</comment>
<accession>A0A1Y2FEZ7</accession>
<dbReference type="OMA" id="HENHINQ"/>
<feature type="region of interest" description="Disordered" evidence="9">
    <location>
        <begin position="545"/>
        <end position="576"/>
    </location>
</feature>
<keyword evidence="4" id="KW-0156">Chromatin regulator</keyword>
<keyword evidence="13" id="KW-1185">Reference proteome</keyword>
<dbReference type="STRING" id="56484.A0A1Y2FEZ7"/>
<feature type="region of interest" description="Disordered" evidence="9">
    <location>
        <begin position="600"/>
        <end position="663"/>
    </location>
</feature>
<dbReference type="CDD" id="cd00167">
    <property type="entry name" value="SANT"/>
    <property type="match status" value="1"/>
</dbReference>
<dbReference type="RefSeq" id="XP_040725389.1">
    <property type="nucleotide sequence ID" value="XM_040866949.1"/>
</dbReference>
<dbReference type="GO" id="GO:0035267">
    <property type="term" value="C:NuA4 histone acetyltransferase complex"/>
    <property type="evidence" value="ECO:0007669"/>
    <property type="project" value="TreeGrafter"/>
</dbReference>
<dbReference type="PROSITE" id="PS51204">
    <property type="entry name" value="HSA"/>
    <property type="match status" value="1"/>
</dbReference>
<feature type="domain" description="HSA" evidence="11">
    <location>
        <begin position="160"/>
        <end position="245"/>
    </location>
</feature>
<dbReference type="PROSITE" id="PS50090">
    <property type="entry name" value="MYB_LIKE"/>
    <property type="match status" value="1"/>
</dbReference>
<dbReference type="InterPro" id="IPR014012">
    <property type="entry name" value="HSA_dom"/>
</dbReference>
<comment type="similarity">
    <text evidence="2">Belongs to the EAF1 family.</text>
</comment>
<evidence type="ECO:0000313" key="12">
    <source>
        <dbReference type="EMBL" id="ORY82518.1"/>
    </source>
</evidence>
<comment type="function">
    <text evidence="7">Component of the NuA4 histone acetyltransferase complex which is involved in transcriptional activation of selected genes principally by acetylation of nucleosomal histone H4 and H2A. The NuA4 complex is also involved in DNA repair.</text>
</comment>
<dbReference type="Proteomes" id="UP000193685">
    <property type="component" value="Unassembled WGS sequence"/>
</dbReference>
<reference evidence="12 13" key="1">
    <citation type="submission" date="2016-07" db="EMBL/GenBank/DDBJ databases">
        <title>Pervasive Adenine N6-methylation of Active Genes in Fungi.</title>
        <authorList>
            <consortium name="DOE Joint Genome Institute"/>
            <person name="Mondo S.J."/>
            <person name="Dannebaum R.O."/>
            <person name="Kuo R.C."/>
            <person name="Labutti K."/>
            <person name="Haridas S."/>
            <person name="Kuo A."/>
            <person name="Salamov A."/>
            <person name="Ahrendt S.R."/>
            <person name="Lipzen A."/>
            <person name="Sullivan W."/>
            <person name="Andreopoulos W.B."/>
            <person name="Clum A."/>
            <person name="Lindquist E."/>
            <person name="Daum C."/>
            <person name="Ramamoorthy G.K."/>
            <person name="Gryganskyi A."/>
            <person name="Culley D."/>
            <person name="Magnuson J.K."/>
            <person name="James T.Y."/>
            <person name="O'Malley M.A."/>
            <person name="Stajich J.E."/>
            <person name="Spatafora J.W."/>
            <person name="Visel A."/>
            <person name="Grigoriev I.V."/>
        </authorList>
    </citation>
    <scope>NUCLEOTIDE SEQUENCE [LARGE SCALE GENOMIC DNA]</scope>
    <source>
        <strain evidence="12 13">12-1054</strain>
    </source>
</reference>
<keyword evidence="3" id="KW-0227">DNA damage</keyword>
<dbReference type="SMART" id="SM00573">
    <property type="entry name" value="HSA"/>
    <property type="match status" value="1"/>
</dbReference>
<feature type="compositionally biased region" description="Low complexity" evidence="9">
    <location>
        <begin position="480"/>
        <end position="492"/>
    </location>
</feature>
<comment type="caution">
    <text evidence="12">The sequence shown here is derived from an EMBL/GenBank/DDBJ whole genome shotgun (WGS) entry which is preliminary data.</text>
</comment>
<feature type="region of interest" description="Disordered" evidence="9">
    <location>
        <begin position="480"/>
        <end position="499"/>
    </location>
</feature>
<feature type="region of interest" description="Disordered" evidence="9">
    <location>
        <begin position="428"/>
        <end position="463"/>
    </location>
</feature>
<dbReference type="SMART" id="SM00717">
    <property type="entry name" value="SANT"/>
    <property type="match status" value="1"/>
</dbReference>
<protein>
    <recommendedName>
        <fullName evidence="8">Vacuolar import and degradation protein 21</fullName>
    </recommendedName>
</protein>
<evidence type="ECO:0000313" key="13">
    <source>
        <dbReference type="Proteomes" id="UP000193685"/>
    </source>
</evidence>
<feature type="domain" description="Myb-like" evidence="10">
    <location>
        <begin position="310"/>
        <end position="370"/>
    </location>
</feature>
<dbReference type="Pfam" id="PF13921">
    <property type="entry name" value="Myb_DNA-bind_6"/>
    <property type="match status" value="1"/>
</dbReference>
<evidence type="ECO:0000256" key="5">
    <source>
        <dbReference type="ARBA" id="ARBA00023204"/>
    </source>
</evidence>
<dbReference type="PANTHER" id="PTHR46459:SF1">
    <property type="entry name" value="E1A-BINDING PROTEIN P400"/>
    <property type="match status" value="1"/>
</dbReference>
<evidence type="ECO:0000259" key="10">
    <source>
        <dbReference type="PROSITE" id="PS50090"/>
    </source>
</evidence>
<dbReference type="GeneID" id="63783548"/>
<evidence type="ECO:0000259" key="11">
    <source>
        <dbReference type="PROSITE" id="PS51204"/>
    </source>
</evidence>
<dbReference type="SUPFAM" id="SSF46689">
    <property type="entry name" value="Homeodomain-like"/>
    <property type="match status" value="1"/>
</dbReference>
<dbReference type="Pfam" id="PF07529">
    <property type="entry name" value="HSA"/>
    <property type="match status" value="1"/>
</dbReference>
<feature type="compositionally biased region" description="Low complexity" evidence="9">
    <location>
        <begin position="611"/>
        <end position="649"/>
    </location>
</feature>
<dbReference type="GO" id="GO:0005634">
    <property type="term" value="C:nucleus"/>
    <property type="evidence" value="ECO:0007669"/>
    <property type="project" value="UniProtKB-SubCell"/>
</dbReference>
<keyword evidence="5" id="KW-0234">DNA repair</keyword>
<evidence type="ECO:0000256" key="9">
    <source>
        <dbReference type="SAM" id="MobiDB-lite"/>
    </source>
</evidence>
<dbReference type="InterPro" id="IPR009057">
    <property type="entry name" value="Homeodomain-like_sf"/>
</dbReference>
<evidence type="ECO:0000256" key="1">
    <source>
        <dbReference type="ARBA" id="ARBA00004123"/>
    </source>
</evidence>
<organism evidence="12 13">
    <name type="scientific">Protomyces lactucae-debilis</name>
    <dbReference type="NCBI Taxonomy" id="2754530"/>
    <lineage>
        <taxon>Eukaryota</taxon>
        <taxon>Fungi</taxon>
        <taxon>Dikarya</taxon>
        <taxon>Ascomycota</taxon>
        <taxon>Taphrinomycotina</taxon>
        <taxon>Taphrinomycetes</taxon>
        <taxon>Taphrinales</taxon>
        <taxon>Protomycetaceae</taxon>
        <taxon>Protomyces</taxon>
    </lineage>
</organism>
<dbReference type="AlphaFoldDB" id="A0A1Y2FEZ7"/>